<dbReference type="Proteomes" id="UP000012313">
    <property type="component" value="Unassembled WGS sequence"/>
</dbReference>
<dbReference type="OrthoDB" id="343696at2"/>
<comment type="caution">
    <text evidence="2">The sequence shown here is derived from an EMBL/GenBank/DDBJ whole genome shotgun (WGS) entry which is preliminary data.</text>
</comment>
<keyword evidence="1" id="KW-1133">Transmembrane helix</keyword>
<feature type="transmembrane region" description="Helical" evidence="1">
    <location>
        <begin position="12"/>
        <end position="32"/>
    </location>
</feature>
<gene>
    <name evidence="2" type="ORF">LEP1GSC060_1837</name>
</gene>
<keyword evidence="3" id="KW-1185">Reference proteome</keyword>
<evidence type="ECO:0000313" key="3">
    <source>
        <dbReference type="Proteomes" id="UP000012313"/>
    </source>
</evidence>
<name>N1WQA9_9LEPT</name>
<proteinExistence type="predicted"/>
<dbReference type="RefSeq" id="WP_003000775.1">
    <property type="nucleotide sequence ID" value="NZ_AOHC02000026.1"/>
</dbReference>
<sequence length="183" mass="21267">MKFNWKDINEKLTGLTLVTSLTAGIVGGLFSLNEYREGRRAERIKSTLEYVTNYSTGQVSVSNQRLFEMWEKDYSILEAALESNKDDPNKLDHAYKLTSLSIIRENKAGKDIDVLIGFYTSLIHCVQSNICDEPTAKTFFNSEMNRFAKLHLSYIDYLRVTWDKNIGKEIENYLRKQKRNNDF</sequence>
<evidence type="ECO:0000313" key="2">
    <source>
        <dbReference type="EMBL" id="EMY77978.1"/>
    </source>
</evidence>
<keyword evidence="1" id="KW-0812">Transmembrane</keyword>
<accession>N1WQA9</accession>
<organism evidence="2 3">
    <name type="scientific">Leptospira weilii serovar Ranarum str. ICFT</name>
    <dbReference type="NCBI Taxonomy" id="1218598"/>
    <lineage>
        <taxon>Bacteria</taxon>
        <taxon>Pseudomonadati</taxon>
        <taxon>Spirochaetota</taxon>
        <taxon>Spirochaetia</taxon>
        <taxon>Leptospirales</taxon>
        <taxon>Leptospiraceae</taxon>
        <taxon>Leptospira</taxon>
    </lineage>
</organism>
<keyword evidence="1" id="KW-0472">Membrane</keyword>
<dbReference type="AlphaFoldDB" id="N1WQA9"/>
<evidence type="ECO:0000256" key="1">
    <source>
        <dbReference type="SAM" id="Phobius"/>
    </source>
</evidence>
<protein>
    <submittedName>
        <fullName evidence="2">Uncharacterized protein</fullName>
    </submittedName>
</protein>
<dbReference type="STRING" id="1218598.LEP1GSC060_1837"/>
<dbReference type="EMBL" id="AOHC02000026">
    <property type="protein sequence ID" value="EMY77978.1"/>
    <property type="molecule type" value="Genomic_DNA"/>
</dbReference>
<reference evidence="2" key="1">
    <citation type="submission" date="2013-03" db="EMBL/GenBank/DDBJ databases">
        <authorList>
            <person name="Harkins D.M."/>
            <person name="Durkin A.S."/>
            <person name="Brinkac L.M."/>
            <person name="Haft D.H."/>
            <person name="Selengut J.D."/>
            <person name="Sanka R."/>
            <person name="DePew J."/>
            <person name="Purushe J."/>
            <person name="Hartskeerl R.A."/>
            <person name="Ahmed A."/>
            <person name="van der Linden H."/>
            <person name="Goris M.G.A."/>
            <person name="Vinetz J.M."/>
            <person name="Sutton G.G."/>
            <person name="Nierman W.C."/>
            <person name="Fouts D.E."/>
        </authorList>
    </citation>
    <scope>NUCLEOTIDE SEQUENCE [LARGE SCALE GENOMIC DNA]</scope>
    <source>
        <strain evidence="2">ICFT</strain>
    </source>
</reference>